<proteinExistence type="predicted"/>
<dbReference type="Proteomes" id="UP000546213">
    <property type="component" value="Unassembled WGS sequence"/>
</dbReference>
<gene>
    <name evidence="1" type="ORF">FPCIR_10758</name>
</gene>
<name>A0A8H5KX30_9HYPO</name>
<protein>
    <submittedName>
        <fullName evidence="1">Uncharacterized protein</fullName>
    </submittedName>
</protein>
<evidence type="ECO:0000313" key="2">
    <source>
        <dbReference type="Proteomes" id="UP000546213"/>
    </source>
</evidence>
<comment type="caution">
    <text evidence="1">The sequence shown here is derived from an EMBL/GenBank/DDBJ whole genome shotgun (WGS) entry which is preliminary data.</text>
</comment>
<sequence length="462" mass="53258">MGSLLPLESGVPSFIVLPSDSRPRQTGALARLPVELIRMIAKNIDRPRIKDLRSLALSSAGLFNVIRPPYYRSGRFEDFREAIKTADVARMKRSYLFGGVGVSIVWAKKYVKCRCRNKISRHRQHRPIDILLSRIIKGRWNPNFANALMWLYSMGFSLQHWPGNHHSLTLQSNMMPESLVQLFQRGISNPEKVQGICKMIQFLSGQGLPIPLRVSPLRAPGFTQKKRQEYNEVCTCSHCGPPDHPAWHETTMTIALRSHCPPMVLEVLLQEYTKRGLFLTDLELDTWAPPPAMKDWYDAQEPYFPGRPQHEPWFIETDFALVVTSLYHDLMEPTSDWEEEYPGQAADIWEAKMKLLLRYKAIDEHELALFQGILKALRRIARMPKPTPATHESDGKYRWSAFRKAIRDSATAPELAGTDWDSSDWSEDEFPEKTRRPHRFYIDEDVSLLFWSFGSAVVRSHD</sequence>
<reference evidence="1 2" key="1">
    <citation type="submission" date="2020-05" db="EMBL/GenBank/DDBJ databases">
        <title>Identification and distribution of gene clusters putatively required for synthesis of sphingolipid metabolism inhibitors in phylogenetically diverse species of the filamentous fungus Fusarium.</title>
        <authorList>
            <person name="Kim H.-S."/>
            <person name="Busman M."/>
            <person name="Brown D.W."/>
            <person name="Divon H."/>
            <person name="Uhlig S."/>
            <person name="Proctor R.H."/>
        </authorList>
    </citation>
    <scope>NUCLEOTIDE SEQUENCE [LARGE SCALE GENOMIC DNA]</scope>
    <source>
        <strain evidence="1 2">NRRL 36939</strain>
    </source>
</reference>
<accession>A0A8H5KX30</accession>
<evidence type="ECO:0000313" key="1">
    <source>
        <dbReference type="EMBL" id="KAF5580081.1"/>
    </source>
</evidence>
<dbReference type="EMBL" id="JAAOAS010000325">
    <property type="protein sequence ID" value="KAF5580081.1"/>
    <property type="molecule type" value="Genomic_DNA"/>
</dbReference>
<dbReference type="AlphaFoldDB" id="A0A8H5KX30"/>
<dbReference type="OrthoDB" id="5026028at2759"/>
<keyword evidence="2" id="KW-1185">Reference proteome</keyword>
<organism evidence="1 2">
    <name type="scientific">Fusarium pseudocircinatum</name>
    <dbReference type="NCBI Taxonomy" id="56676"/>
    <lineage>
        <taxon>Eukaryota</taxon>
        <taxon>Fungi</taxon>
        <taxon>Dikarya</taxon>
        <taxon>Ascomycota</taxon>
        <taxon>Pezizomycotina</taxon>
        <taxon>Sordariomycetes</taxon>
        <taxon>Hypocreomycetidae</taxon>
        <taxon>Hypocreales</taxon>
        <taxon>Nectriaceae</taxon>
        <taxon>Fusarium</taxon>
        <taxon>Fusarium fujikuroi species complex</taxon>
    </lineage>
</organism>